<dbReference type="InterPro" id="IPR000182">
    <property type="entry name" value="GNAT_dom"/>
</dbReference>
<proteinExistence type="predicted"/>
<accession>A0ABR6UCH8</accession>
<feature type="domain" description="N-acetyltransferase" evidence="1">
    <location>
        <begin position="10"/>
        <end position="157"/>
    </location>
</feature>
<dbReference type="SUPFAM" id="SSF55729">
    <property type="entry name" value="Acyl-CoA N-acyltransferases (Nat)"/>
    <property type="match status" value="1"/>
</dbReference>
<dbReference type="Gene3D" id="3.40.630.30">
    <property type="match status" value="2"/>
</dbReference>
<dbReference type="PANTHER" id="PTHR37817">
    <property type="entry name" value="N-ACETYLTRANSFERASE EIS"/>
    <property type="match status" value="1"/>
</dbReference>
<dbReference type="Pfam" id="PF17668">
    <property type="entry name" value="Acetyltransf_17"/>
    <property type="match status" value="1"/>
</dbReference>
<organism evidence="2 3">
    <name type="scientific">Nocardioides deserti</name>
    <dbReference type="NCBI Taxonomy" id="1588644"/>
    <lineage>
        <taxon>Bacteria</taxon>
        <taxon>Bacillati</taxon>
        <taxon>Actinomycetota</taxon>
        <taxon>Actinomycetes</taxon>
        <taxon>Propionibacteriales</taxon>
        <taxon>Nocardioidaceae</taxon>
        <taxon>Nocardioides</taxon>
    </lineage>
</organism>
<dbReference type="SUPFAM" id="SSF55718">
    <property type="entry name" value="SCP-like"/>
    <property type="match status" value="1"/>
</dbReference>
<name>A0ABR6UCH8_9ACTN</name>
<evidence type="ECO:0000313" key="2">
    <source>
        <dbReference type="EMBL" id="MBC2961674.1"/>
    </source>
</evidence>
<dbReference type="InterPro" id="IPR041380">
    <property type="entry name" value="Acetyltransf_17"/>
</dbReference>
<dbReference type="Pfam" id="PF13527">
    <property type="entry name" value="Acetyltransf_9"/>
    <property type="match status" value="1"/>
</dbReference>
<dbReference type="RefSeq" id="WP_186346876.1">
    <property type="nucleotide sequence ID" value="NZ_BMMR01000004.1"/>
</dbReference>
<dbReference type="EMBL" id="JACMYC010000009">
    <property type="protein sequence ID" value="MBC2961674.1"/>
    <property type="molecule type" value="Genomic_DNA"/>
</dbReference>
<dbReference type="Gene3D" id="3.30.1050.10">
    <property type="entry name" value="SCP2 sterol-binding domain"/>
    <property type="match status" value="1"/>
</dbReference>
<dbReference type="Proteomes" id="UP000604001">
    <property type="component" value="Unassembled WGS sequence"/>
</dbReference>
<dbReference type="PANTHER" id="PTHR37817:SF1">
    <property type="entry name" value="N-ACETYLTRANSFERASE EIS"/>
    <property type="match status" value="1"/>
</dbReference>
<comment type="caution">
    <text evidence="2">The sequence shown here is derived from an EMBL/GenBank/DDBJ whole genome shotgun (WGS) entry which is preliminary data.</text>
</comment>
<dbReference type="PROSITE" id="PS51186">
    <property type="entry name" value="GNAT"/>
    <property type="match status" value="1"/>
</dbReference>
<keyword evidence="3" id="KW-1185">Reference proteome</keyword>
<dbReference type="InterPro" id="IPR016181">
    <property type="entry name" value="Acyl_CoA_acyltransferase"/>
</dbReference>
<evidence type="ECO:0000313" key="3">
    <source>
        <dbReference type="Proteomes" id="UP000604001"/>
    </source>
</evidence>
<gene>
    <name evidence="2" type="ORF">H7344_15335</name>
</gene>
<dbReference type="InterPro" id="IPR036527">
    <property type="entry name" value="SCP2_sterol-bd_dom_sf"/>
</dbReference>
<evidence type="ECO:0000259" key="1">
    <source>
        <dbReference type="PROSITE" id="PS51186"/>
    </source>
</evidence>
<protein>
    <submittedName>
        <fullName evidence="2">GNAT family N-acetyltransferase</fullName>
    </submittedName>
</protein>
<dbReference type="InterPro" id="IPR051554">
    <property type="entry name" value="Acetyltransferase_Eis"/>
</dbReference>
<reference evidence="2 3" key="1">
    <citation type="submission" date="2020-08" db="EMBL/GenBank/DDBJ databases">
        <title>novel species in genus Nocardioides.</title>
        <authorList>
            <person name="Zhang G."/>
        </authorList>
    </citation>
    <scope>NUCLEOTIDE SEQUENCE [LARGE SCALE GENOMIC DNA]</scope>
    <source>
        <strain evidence="2 3">SC8A-24</strain>
    </source>
</reference>
<sequence>MTSTTNGAGRVTRRATREDREQWVALGVEGFGTPPPGTPTPPPVDPWPRAYHRPWGVFEDGRLVARVGGVELGSWFHSTEVPTCGIDNVAVAAEHRGSGLLAELLAAVLEEGAERGEPISGLYPTAPGIYRRLGYEIVTAFDEVDLLTADLAAVRPPTDGTTVRRATVADVPAVRAVYDAWARAQNGPLTRRGPRFPATDAELLAEVTGVTLAEDADGRVTGFVAWERGTGYDEHARITVRDLVGLTGDAHRALWRVLGSFATVAPTVRLTTSGADAARLVLPGYPWRRVVHRPYMLRVHDPARALTGLRLAPGSWEVAFRVAGDVLGTMDGGYRLTSSDGVSACTAADVPADAATYTPQGLALAYAGTQDSANLRLAGHLSGRTDDDAVLDLLLGGRPAHVRDYY</sequence>